<gene>
    <name evidence="1" type="ORF">PLEPLA_LOCUS41256</name>
</gene>
<sequence>MEQSQGNSQTRISVIFFTPQKEKKENEIEGERETGWAADQNFLPLSAMQNHSPAPSQITLLRPPVAVHELLHREREQLDGDHLHRTVDAPAATAAALCLLEPL</sequence>
<dbReference type="Proteomes" id="UP001153269">
    <property type="component" value="Unassembled WGS sequence"/>
</dbReference>
<evidence type="ECO:0000313" key="2">
    <source>
        <dbReference type="Proteomes" id="UP001153269"/>
    </source>
</evidence>
<organism evidence="1 2">
    <name type="scientific">Pleuronectes platessa</name>
    <name type="common">European plaice</name>
    <dbReference type="NCBI Taxonomy" id="8262"/>
    <lineage>
        <taxon>Eukaryota</taxon>
        <taxon>Metazoa</taxon>
        <taxon>Chordata</taxon>
        <taxon>Craniata</taxon>
        <taxon>Vertebrata</taxon>
        <taxon>Euteleostomi</taxon>
        <taxon>Actinopterygii</taxon>
        <taxon>Neopterygii</taxon>
        <taxon>Teleostei</taxon>
        <taxon>Neoteleostei</taxon>
        <taxon>Acanthomorphata</taxon>
        <taxon>Carangaria</taxon>
        <taxon>Pleuronectiformes</taxon>
        <taxon>Pleuronectoidei</taxon>
        <taxon>Pleuronectidae</taxon>
        <taxon>Pleuronectes</taxon>
    </lineage>
</organism>
<proteinExistence type="predicted"/>
<dbReference type="EMBL" id="CADEAL010004172">
    <property type="protein sequence ID" value="CAB1453502.1"/>
    <property type="molecule type" value="Genomic_DNA"/>
</dbReference>
<protein>
    <submittedName>
        <fullName evidence="1">Uncharacterized protein</fullName>
    </submittedName>
</protein>
<evidence type="ECO:0000313" key="1">
    <source>
        <dbReference type="EMBL" id="CAB1453502.1"/>
    </source>
</evidence>
<comment type="caution">
    <text evidence="1">The sequence shown here is derived from an EMBL/GenBank/DDBJ whole genome shotgun (WGS) entry which is preliminary data.</text>
</comment>
<dbReference type="AlphaFoldDB" id="A0A9N7VIL2"/>
<accession>A0A9N7VIL2</accession>
<reference evidence="1" key="1">
    <citation type="submission" date="2020-03" db="EMBL/GenBank/DDBJ databases">
        <authorList>
            <person name="Weist P."/>
        </authorList>
    </citation>
    <scope>NUCLEOTIDE SEQUENCE</scope>
</reference>
<keyword evidence="2" id="KW-1185">Reference proteome</keyword>
<name>A0A9N7VIL2_PLEPL</name>